<protein>
    <submittedName>
        <fullName evidence="2">Uncharacterized protein</fullName>
    </submittedName>
</protein>
<keyword evidence="3" id="KW-1185">Reference proteome</keyword>
<name>A0AAF0DM01_9EURO</name>
<dbReference type="Proteomes" id="UP001219355">
    <property type="component" value="Chromosome 4"/>
</dbReference>
<accession>A0AAF0DM01</accession>
<feature type="region of interest" description="Disordered" evidence="1">
    <location>
        <begin position="502"/>
        <end position="529"/>
    </location>
</feature>
<feature type="compositionally biased region" description="Polar residues" evidence="1">
    <location>
        <begin position="502"/>
        <end position="515"/>
    </location>
</feature>
<gene>
    <name evidence="2" type="ORF">PRK78_006196</name>
</gene>
<dbReference type="EMBL" id="CP120630">
    <property type="protein sequence ID" value="WEW60709.1"/>
    <property type="molecule type" value="Genomic_DNA"/>
</dbReference>
<proteinExistence type="predicted"/>
<evidence type="ECO:0000313" key="3">
    <source>
        <dbReference type="Proteomes" id="UP001219355"/>
    </source>
</evidence>
<dbReference type="AlphaFoldDB" id="A0AAF0DM01"/>
<feature type="region of interest" description="Disordered" evidence="1">
    <location>
        <begin position="105"/>
        <end position="137"/>
    </location>
</feature>
<feature type="compositionally biased region" description="Polar residues" evidence="1">
    <location>
        <begin position="254"/>
        <end position="263"/>
    </location>
</feature>
<reference evidence="2" key="1">
    <citation type="submission" date="2023-03" db="EMBL/GenBank/DDBJ databases">
        <title>Emydomyces testavorans Genome Sequence.</title>
        <authorList>
            <person name="Hoyer L."/>
        </authorList>
    </citation>
    <scope>NUCLEOTIDE SEQUENCE</scope>
    <source>
        <strain evidence="2">16-2883</strain>
    </source>
</reference>
<evidence type="ECO:0000313" key="2">
    <source>
        <dbReference type="EMBL" id="WEW60709.1"/>
    </source>
</evidence>
<feature type="region of interest" description="Disordered" evidence="1">
    <location>
        <begin position="254"/>
        <end position="275"/>
    </location>
</feature>
<organism evidence="2 3">
    <name type="scientific">Emydomyces testavorans</name>
    <dbReference type="NCBI Taxonomy" id="2070801"/>
    <lineage>
        <taxon>Eukaryota</taxon>
        <taxon>Fungi</taxon>
        <taxon>Dikarya</taxon>
        <taxon>Ascomycota</taxon>
        <taxon>Pezizomycotina</taxon>
        <taxon>Eurotiomycetes</taxon>
        <taxon>Eurotiomycetidae</taxon>
        <taxon>Onygenales</taxon>
        <taxon>Nannizziopsiaceae</taxon>
        <taxon>Emydomyces</taxon>
    </lineage>
</organism>
<feature type="region of interest" description="Disordered" evidence="1">
    <location>
        <begin position="323"/>
        <end position="350"/>
    </location>
</feature>
<evidence type="ECO:0000256" key="1">
    <source>
        <dbReference type="SAM" id="MobiDB-lite"/>
    </source>
</evidence>
<sequence length="529" mass="57213">MDNEMHSIDILPNALTGVRVRFLKDQSPPRWKRKGDYWRPNRVLDNPSNRLEPMFSSLSVDDWREDNREGCDLQKKPQISPNTRELSFAEIMNGAFDSNCSPQLLKNGASLKPPDPFDIESPNTKPEMDISSPFEKGKKSIPRAPLFGRHTPCYLSSEPASLSVPPNAIYLPPPALRETSSEAVTAGFASGPPLTSEPREMTRLLEMIEQNPGRSKELADLVFDFLGKYPKTSQGTAPKANGTGFAARYIHQNKAQSPVSPQVATIAGGGDSPPRYPNDTFRGHMVERPDVNMGGISSACASGTTTRSTTVVLDDIQANQAPSTPVLEPLSLPSSHHATPKPRASKPTPNLKLTCLHTKNKHPPASPLRGGAGPCCDSWMASYYSTLSSLTPGTLSPEDWRAIRSALAPSPESPKLFDVDGVKPWSHTNSDGCSQSNGSARTASCACRLNGFSNDQNMIAPSSGAVNAGGDGAQQNFSTSIAALDAESFERPSRRELFRHNTTPACPQAPVSSPHGQCDTCRKHSKNKF</sequence>